<dbReference type="Proteomes" id="UP000694251">
    <property type="component" value="Chromosome 7"/>
</dbReference>
<keyword evidence="3" id="KW-1185">Reference proteome</keyword>
<reference evidence="2 3" key="1">
    <citation type="submission" date="2020-12" db="EMBL/GenBank/DDBJ databases">
        <title>Concerted genomic and epigenomic changes stabilize Arabidopsis allopolyploids.</title>
        <authorList>
            <person name="Chen Z."/>
        </authorList>
    </citation>
    <scope>NUCLEOTIDE SEQUENCE [LARGE SCALE GENOMIC DNA]</scope>
    <source>
        <strain evidence="2">As9502</strain>
        <tissue evidence="2">Leaf</tissue>
    </source>
</reference>
<organism evidence="2 3">
    <name type="scientific">Arabidopsis suecica</name>
    <name type="common">Swedish thale-cress</name>
    <name type="synonym">Cardaminopsis suecica</name>
    <dbReference type="NCBI Taxonomy" id="45249"/>
    <lineage>
        <taxon>Eukaryota</taxon>
        <taxon>Viridiplantae</taxon>
        <taxon>Streptophyta</taxon>
        <taxon>Embryophyta</taxon>
        <taxon>Tracheophyta</taxon>
        <taxon>Spermatophyta</taxon>
        <taxon>Magnoliopsida</taxon>
        <taxon>eudicotyledons</taxon>
        <taxon>Gunneridae</taxon>
        <taxon>Pentapetalae</taxon>
        <taxon>rosids</taxon>
        <taxon>malvids</taxon>
        <taxon>Brassicales</taxon>
        <taxon>Brassicaceae</taxon>
        <taxon>Camelineae</taxon>
        <taxon>Arabidopsis</taxon>
    </lineage>
</organism>
<feature type="compositionally biased region" description="Low complexity" evidence="1">
    <location>
        <begin position="1"/>
        <end position="10"/>
    </location>
</feature>
<dbReference type="EMBL" id="JAEFBJ010000007">
    <property type="protein sequence ID" value="KAG7588518.1"/>
    <property type="molecule type" value="Genomic_DNA"/>
</dbReference>
<evidence type="ECO:0000256" key="1">
    <source>
        <dbReference type="SAM" id="MobiDB-lite"/>
    </source>
</evidence>
<accession>A0A8T2BPZ4</accession>
<comment type="caution">
    <text evidence="2">The sequence shown here is derived from an EMBL/GenBank/DDBJ whole genome shotgun (WGS) entry which is preliminary data.</text>
</comment>
<dbReference type="EMBL" id="JAEFBJ010000007">
    <property type="protein sequence ID" value="KAG7588519.1"/>
    <property type="molecule type" value="Genomic_DNA"/>
</dbReference>
<gene>
    <name evidence="2" type="ORF">ISN44_As07g008490</name>
</gene>
<feature type="compositionally biased region" description="Low complexity" evidence="1">
    <location>
        <begin position="35"/>
        <end position="57"/>
    </location>
</feature>
<evidence type="ECO:0000313" key="2">
    <source>
        <dbReference type="EMBL" id="KAG7588519.1"/>
    </source>
</evidence>
<sequence>MSFSGAASDPASDRRRSRPADLNLPDMQQRRPVRSSPAGPSMPPGAIGSTSAASSAANNYARRTEEALLRATSRESQPHLHPRKLNGALWFGIDPCVHKFIRTTWQGNFMGPWPRDAQTLCRSSRFFKD</sequence>
<feature type="region of interest" description="Disordered" evidence="1">
    <location>
        <begin position="1"/>
        <end position="61"/>
    </location>
</feature>
<dbReference type="AlphaFoldDB" id="A0A8T2BPZ4"/>
<dbReference type="OrthoDB" id="1109189at2759"/>
<proteinExistence type="predicted"/>
<protein>
    <submittedName>
        <fullName evidence="2">Uncharacterized protein</fullName>
    </submittedName>
</protein>
<name>A0A8T2BPZ4_ARASU</name>
<evidence type="ECO:0000313" key="3">
    <source>
        <dbReference type="Proteomes" id="UP000694251"/>
    </source>
</evidence>